<dbReference type="RefSeq" id="WP_361700409.1">
    <property type="nucleotide sequence ID" value="NZ_JBEZVE010000001.1"/>
</dbReference>
<accession>A0ABV2ZAB9</accession>
<dbReference type="EMBL" id="JBEZVE010000001">
    <property type="protein sequence ID" value="MEU3779496.1"/>
    <property type="molecule type" value="Genomic_DNA"/>
</dbReference>
<proteinExistence type="predicted"/>
<feature type="region of interest" description="Disordered" evidence="1">
    <location>
        <begin position="20"/>
        <end position="56"/>
    </location>
</feature>
<keyword evidence="3" id="KW-1185">Reference proteome</keyword>
<evidence type="ECO:0000256" key="1">
    <source>
        <dbReference type="SAM" id="MobiDB-lite"/>
    </source>
</evidence>
<organism evidence="2 3">
    <name type="scientific">Streptomyces sp. 900129855</name>
    <dbReference type="NCBI Taxonomy" id="3155129"/>
    <lineage>
        <taxon>Bacteria</taxon>
        <taxon>Bacillati</taxon>
        <taxon>Actinomycetota</taxon>
        <taxon>Actinomycetes</taxon>
        <taxon>Kitasatosporales</taxon>
        <taxon>Streptomycetaceae</taxon>
        <taxon>Streptomyces</taxon>
    </lineage>
</organism>
<gene>
    <name evidence="2" type="ORF">AB0E89_02695</name>
</gene>
<protein>
    <submittedName>
        <fullName evidence="2">Uncharacterized protein</fullName>
    </submittedName>
</protein>
<evidence type="ECO:0000313" key="2">
    <source>
        <dbReference type="EMBL" id="MEU3779496.1"/>
    </source>
</evidence>
<evidence type="ECO:0000313" key="3">
    <source>
        <dbReference type="Proteomes" id="UP001550739"/>
    </source>
</evidence>
<comment type="caution">
    <text evidence="2">The sequence shown here is derived from an EMBL/GenBank/DDBJ whole genome shotgun (WGS) entry which is preliminary data.</text>
</comment>
<feature type="compositionally biased region" description="Basic and acidic residues" evidence="1">
    <location>
        <begin position="27"/>
        <end position="46"/>
    </location>
</feature>
<reference evidence="2 3" key="1">
    <citation type="submission" date="2024-06" db="EMBL/GenBank/DDBJ databases">
        <title>The Natural Products Discovery Center: Release of the First 8490 Sequenced Strains for Exploring Actinobacteria Biosynthetic Diversity.</title>
        <authorList>
            <person name="Kalkreuter E."/>
            <person name="Kautsar S.A."/>
            <person name="Yang D."/>
            <person name="Bader C.D."/>
            <person name="Teijaro C.N."/>
            <person name="Fluegel L."/>
            <person name="Davis C.M."/>
            <person name="Simpson J.R."/>
            <person name="Lauterbach L."/>
            <person name="Steele A.D."/>
            <person name="Gui C."/>
            <person name="Meng S."/>
            <person name="Li G."/>
            <person name="Viehrig K."/>
            <person name="Ye F."/>
            <person name="Su P."/>
            <person name="Kiefer A.F."/>
            <person name="Nichols A."/>
            <person name="Cepeda A.J."/>
            <person name="Yan W."/>
            <person name="Fan B."/>
            <person name="Jiang Y."/>
            <person name="Adhikari A."/>
            <person name="Zheng C.-J."/>
            <person name="Schuster L."/>
            <person name="Cowan T.M."/>
            <person name="Smanski M.J."/>
            <person name="Chevrette M.G."/>
            <person name="De Carvalho L.P.S."/>
            <person name="Shen B."/>
        </authorList>
    </citation>
    <scope>NUCLEOTIDE SEQUENCE [LARGE SCALE GENOMIC DNA]</scope>
    <source>
        <strain evidence="2 3">NPDC033843</strain>
    </source>
</reference>
<name>A0ABV2ZAB9_9ACTN</name>
<dbReference type="Proteomes" id="UP001550739">
    <property type="component" value="Unassembled WGS sequence"/>
</dbReference>
<sequence length="56" mass="6266">MACAESTALLRDDQRVLVDAPGRLPSRQRETLVPRHRPGLKERDAVRPGSPSRLHP</sequence>